<dbReference type="RefSeq" id="WP_182092365.1">
    <property type="nucleotide sequence ID" value="NZ_CP059540.1"/>
</dbReference>
<accession>A0A7D7RP11</accession>
<dbReference type="PANTHER" id="PTHR38075">
    <property type="entry name" value="DUF4139 DOMAIN-CONTAINING PROTEIN"/>
    <property type="match status" value="1"/>
</dbReference>
<gene>
    <name evidence="1" type="ORF">H1Q58_01640</name>
</gene>
<reference evidence="1 2" key="1">
    <citation type="submission" date="2020-07" db="EMBL/GenBank/DDBJ databases">
        <title>Screening of a cold-adapted Planococcus bacterium producing protease in traditional shrimp paste and protease identification by genome sequencing.</title>
        <authorList>
            <person name="Gao R."/>
            <person name="Leng W."/>
            <person name="Chu Q."/>
            <person name="Wu X."/>
            <person name="Liu H."/>
            <person name="Li X."/>
        </authorList>
    </citation>
    <scope>NUCLEOTIDE SEQUENCE [LARGE SCALE GENOMIC DNA]</scope>
    <source>
        <strain evidence="1 2">XJ11</strain>
    </source>
</reference>
<dbReference type="PANTHER" id="PTHR38075:SF1">
    <property type="entry name" value="DUF4139 DOMAIN-CONTAINING PROTEIN"/>
    <property type="match status" value="1"/>
</dbReference>
<organism evidence="1 2">
    <name type="scientific">Planococcus maritimus</name>
    <dbReference type="NCBI Taxonomy" id="192421"/>
    <lineage>
        <taxon>Bacteria</taxon>
        <taxon>Bacillati</taxon>
        <taxon>Bacillota</taxon>
        <taxon>Bacilli</taxon>
        <taxon>Bacillales</taxon>
        <taxon>Caryophanaceae</taxon>
        <taxon>Planococcus</taxon>
    </lineage>
</organism>
<name>A0A7D7RP11_PLAMR</name>
<dbReference type="Proteomes" id="UP000514716">
    <property type="component" value="Chromosome"/>
</dbReference>
<evidence type="ECO:0000313" key="2">
    <source>
        <dbReference type="Proteomes" id="UP000514716"/>
    </source>
</evidence>
<dbReference type="EMBL" id="CP059540">
    <property type="protein sequence ID" value="QMT17759.1"/>
    <property type="molecule type" value="Genomic_DNA"/>
</dbReference>
<protein>
    <submittedName>
        <fullName evidence="1">DUF4139 domain-containing protein</fullName>
    </submittedName>
</protein>
<proteinExistence type="predicted"/>
<sequence>MKLQSTRNGRKSLSVAAYNGGFALVRESRLVTSDGPAEEVQFLDVAERIEPDSIVVKGLEILEQNYDYDLVSKGKLLERYIDRNVHVRNSETGEAVEMRLLSVSECIIGERADTKEIVIDPVGELILPALSEGLLLKPALVWKIAPVVLDQEIQVSYLTKSLEWHAHYTMEINEHEFRFEGWVKILNRSGAHYEKAKLTLVAGEVHREEEVNNGDSTIVYSRMQEAGVTVLALPDRFIYRMNRPVTVMNEQLKQLSLFSAHGAEFKRTYQVCSGDTHADIKLEFFNTVENGLGIPLPAGLVKVYEIGESEEAFFAGEDRIAHTIPGKNLCIHIGKAVDITSDSYEKLREKHGVHEYITYVYKIENGKAESIRLTVEHIIYDPFWEMESSSHDYERKSSSKVEFVVRIHPTATVELEFTYKIDKQHEGRSY</sequence>
<evidence type="ECO:0000313" key="1">
    <source>
        <dbReference type="EMBL" id="QMT17759.1"/>
    </source>
</evidence>
<keyword evidence="2" id="KW-1185">Reference proteome</keyword>
<dbReference type="KEGG" id="pdec:H1Q58_01640"/>
<dbReference type="AlphaFoldDB" id="A0A7D7RP11"/>